<feature type="region of interest" description="Disordered" evidence="7">
    <location>
        <begin position="197"/>
        <end position="309"/>
    </location>
</feature>
<accession>A0A078G971</accession>
<dbReference type="GO" id="GO:0000226">
    <property type="term" value="P:microtubule cytoskeleton organization"/>
    <property type="evidence" value="ECO:0007669"/>
    <property type="project" value="InterPro"/>
</dbReference>
<reference evidence="10 11" key="1">
    <citation type="journal article" date="2014" name="Science">
        <title>Plant genetics. Early allopolyploid evolution in the post-Neolithic Brassica napus oilseed genome.</title>
        <authorList>
            <person name="Chalhoub B."/>
            <person name="Denoeud F."/>
            <person name="Liu S."/>
            <person name="Parkin I.A."/>
            <person name="Tang H."/>
            <person name="Wang X."/>
            <person name="Chiquet J."/>
            <person name="Belcram H."/>
            <person name="Tong C."/>
            <person name="Samans B."/>
            <person name="Correa M."/>
            <person name="Da Silva C."/>
            <person name="Just J."/>
            <person name="Falentin C."/>
            <person name="Koh C.S."/>
            <person name="Le Clainche I."/>
            <person name="Bernard M."/>
            <person name="Bento P."/>
            <person name="Noel B."/>
            <person name="Labadie K."/>
            <person name="Alberti A."/>
            <person name="Charles M."/>
            <person name="Arnaud D."/>
            <person name="Guo H."/>
            <person name="Daviaud C."/>
            <person name="Alamery S."/>
            <person name="Jabbari K."/>
            <person name="Zhao M."/>
            <person name="Edger P.P."/>
            <person name="Chelaifa H."/>
            <person name="Tack D."/>
            <person name="Lassalle G."/>
            <person name="Mestiri I."/>
            <person name="Schnel N."/>
            <person name="Le Paslier M.C."/>
            <person name="Fan G."/>
            <person name="Renault V."/>
            <person name="Bayer P.E."/>
            <person name="Golicz A.A."/>
            <person name="Manoli S."/>
            <person name="Lee T.H."/>
            <person name="Thi V.H."/>
            <person name="Chalabi S."/>
            <person name="Hu Q."/>
            <person name="Fan C."/>
            <person name="Tollenaere R."/>
            <person name="Lu Y."/>
            <person name="Battail C."/>
            <person name="Shen J."/>
            <person name="Sidebottom C.H."/>
            <person name="Wang X."/>
            <person name="Canaguier A."/>
            <person name="Chauveau A."/>
            <person name="Berard A."/>
            <person name="Deniot G."/>
            <person name="Guan M."/>
            <person name="Liu Z."/>
            <person name="Sun F."/>
            <person name="Lim Y.P."/>
            <person name="Lyons E."/>
            <person name="Town C.D."/>
            <person name="Bancroft I."/>
            <person name="Wang X."/>
            <person name="Meng J."/>
            <person name="Ma J."/>
            <person name="Pires J.C."/>
            <person name="King G.J."/>
            <person name="Brunel D."/>
            <person name="Delourme R."/>
            <person name="Renard M."/>
            <person name="Aury J.M."/>
            <person name="Adams K.L."/>
            <person name="Batley J."/>
            <person name="Snowdon R.J."/>
            <person name="Tost J."/>
            <person name="Edwards D."/>
            <person name="Zhou Y."/>
            <person name="Hua W."/>
            <person name="Sharpe A.G."/>
            <person name="Paterson A.H."/>
            <person name="Guan C."/>
            <person name="Wincker P."/>
        </authorList>
    </citation>
    <scope>NUCLEOTIDE SEQUENCE [LARGE SCALE GENOMIC DNA]</scope>
    <source>
        <strain evidence="11">cv. Darmor-bzh</strain>
    </source>
</reference>
<keyword evidence="3" id="KW-0963">Cytoplasm</keyword>
<feature type="compositionally biased region" description="Low complexity" evidence="7">
    <location>
        <begin position="1"/>
        <end position="18"/>
    </location>
</feature>
<dbReference type="OMA" id="HDGSSDH"/>
<evidence type="ECO:0000256" key="7">
    <source>
        <dbReference type="SAM" id="MobiDB-lite"/>
    </source>
</evidence>
<dbReference type="AlphaFoldDB" id="A0A078G971"/>
<feature type="domain" description="TPX2 C-terminal" evidence="8">
    <location>
        <begin position="140"/>
        <end position="209"/>
    </location>
</feature>
<dbReference type="PaxDb" id="3708-A0A078G971"/>
<evidence type="ECO:0000313" key="10">
    <source>
        <dbReference type="EMBL" id="CDY21288.1"/>
    </source>
</evidence>
<comment type="subcellular location">
    <subcellularLocation>
        <location evidence="1">Cytoplasm</location>
        <location evidence="1">Cytoskeleton</location>
    </subcellularLocation>
</comment>
<dbReference type="Proteomes" id="UP001295469">
    <property type="component" value="Chromosome C03"/>
</dbReference>
<feature type="compositionally biased region" description="Basic and acidic residues" evidence="7">
    <location>
        <begin position="252"/>
        <end position="262"/>
    </location>
</feature>
<proteinExistence type="inferred from homology"/>
<evidence type="ECO:0000256" key="1">
    <source>
        <dbReference type="ARBA" id="ARBA00004245"/>
    </source>
</evidence>
<dbReference type="GO" id="GO:0008017">
    <property type="term" value="F:microtubule binding"/>
    <property type="evidence" value="ECO:0007669"/>
    <property type="project" value="InterPro"/>
</dbReference>
<name>A0A078G971_BRANA</name>
<dbReference type="InterPro" id="IPR044806">
    <property type="entry name" value="WVD2/WDL1-4"/>
</dbReference>
<dbReference type="STRING" id="3708.A0A078G971"/>
<protein>
    <submittedName>
        <fullName evidence="9">(rape) hypothetical protein</fullName>
    </submittedName>
    <submittedName>
        <fullName evidence="10">BnaC03g29720D protein</fullName>
    </submittedName>
</protein>
<evidence type="ECO:0000256" key="4">
    <source>
        <dbReference type="ARBA" id="ARBA00022701"/>
    </source>
</evidence>
<dbReference type="Proteomes" id="UP000028999">
    <property type="component" value="Unassembled WGS sequence"/>
</dbReference>
<feature type="region of interest" description="Disordered" evidence="7">
    <location>
        <begin position="1"/>
        <end position="129"/>
    </location>
</feature>
<comment type="similarity">
    <text evidence="2">Belongs to the TPX2 family.</text>
</comment>
<keyword evidence="11" id="KW-1185">Reference proteome</keyword>
<dbReference type="OrthoDB" id="1113532at2759"/>
<dbReference type="Pfam" id="PF06886">
    <property type="entry name" value="TPX2"/>
    <property type="match status" value="1"/>
</dbReference>
<dbReference type="Gramene" id="CDY21288">
    <property type="protein sequence ID" value="CDY21288"/>
    <property type="gene ID" value="GSBRNA2T00015618001"/>
</dbReference>
<evidence type="ECO:0000256" key="2">
    <source>
        <dbReference type="ARBA" id="ARBA00005885"/>
    </source>
</evidence>
<evidence type="ECO:0000256" key="3">
    <source>
        <dbReference type="ARBA" id="ARBA00022490"/>
    </source>
</evidence>
<keyword evidence="4" id="KW-0493">Microtubule</keyword>
<evidence type="ECO:0000256" key="5">
    <source>
        <dbReference type="ARBA" id="ARBA00023212"/>
    </source>
</evidence>
<gene>
    <name evidence="10" type="primary">BnaC03g29720D</name>
    <name evidence="9" type="ORF">DARMORV10_C03P36130.1</name>
    <name evidence="10" type="ORF">GSBRNA2T00015618001</name>
</gene>
<reference evidence="10" key="2">
    <citation type="submission" date="2014-06" db="EMBL/GenBank/DDBJ databases">
        <authorList>
            <person name="Genoscope - CEA"/>
        </authorList>
    </citation>
    <scope>NUCLEOTIDE SEQUENCE</scope>
</reference>
<sequence>MDKNPSSSITVTGSSTGSAECTTDHNLVAHDGSSDHKKKLNTPSPKTLGMNYTVPKPFSLSPASRRTPVGYNNNNPPGNAVSRNSSSRSRGSQTNLPLTARKTVRDQKKHHDEEEEDSFSVASSTATSVRSKVTIGVAPTFRSTSRVERRKEFYKKLEDKQEALEEEKRENEKRLKEEQEVVTKQLRKNMVYKANPVPNFYYETPPPKLPLKKFPLTRPKSPNLNRRKSCSETVNSSHQEVKGKPFARRRHSVDGCKKESKASKNIPSTPNVKKFTKETPTKSEEVYGRSKSGHEGEVGEKCIDVVSEA</sequence>
<feature type="compositionally biased region" description="Low complexity" evidence="7">
    <location>
        <begin position="70"/>
        <end position="92"/>
    </location>
</feature>
<evidence type="ECO:0000256" key="6">
    <source>
        <dbReference type="SAM" id="Coils"/>
    </source>
</evidence>
<keyword evidence="6" id="KW-0175">Coiled coil</keyword>
<dbReference type="KEGG" id="bna:106436274"/>
<keyword evidence="5" id="KW-0206">Cytoskeleton</keyword>
<dbReference type="EMBL" id="HG994367">
    <property type="protein sequence ID" value="CAF1702487.1"/>
    <property type="molecule type" value="Genomic_DNA"/>
</dbReference>
<feature type="coiled-coil region" evidence="6">
    <location>
        <begin position="147"/>
        <end position="181"/>
    </location>
</feature>
<evidence type="ECO:0000313" key="11">
    <source>
        <dbReference type="Proteomes" id="UP000028999"/>
    </source>
</evidence>
<dbReference type="PANTHER" id="PTHR46372">
    <property type="entry name" value="PROTEIN WVD2-LIKE 3"/>
    <property type="match status" value="1"/>
</dbReference>
<reference evidence="9" key="3">
    <citation type="submission" date="2021-01" db="EMBL/GenBank/DDBJ databases">
        <authorList>
            <consortium name="Genoscope - CEA"/>
            <person name="William W."/>
        </authorList>
    </citation>
    <scope>NUCLEOTIDE SEQUENCE</scope>
</reference>
<feature type="compositionally biased region" description="Low complexity" evidence="7">
    <location>
        <begin position="119"/>
        <end position="129"/>
    </location>
</feature>
<evidence type="ECO:0000313" key="9">
    <source>
        <dbReference type="EMBL" id="CAF1702487.1"/>
    </source>
</evidence>
<dbReference type="InterPro" id="IPR027329">
    <property type="entry name" value="TPX2_C"/>
</dbReference>
<dbReference type="PANTHER" id="PTHR46372:SF14">
    <property type="entry name" value="PROTEIN WVD2-LIKE 2"/>
    <property type="match status" value="1"/>
</dbReference>
<feature type="compositionally biased region" description="Basic and acidic residues" evidence="7">
    <location>
        <begin position="103"/>
        <end position="112"/>
    </location>
</feature>
<evidence type="ECO:0000259" key="8">
    <source>
        <dbReference type="Pfam" id="PF06886"/>
    </source>
</evidence>
<dbReference type="EMBL" id="LK032119">
    <property type="protein sequence ID" value="CDY21288.1"/>
    <property type="molecule type" value="Genomic_DNA"/>
</dbReference>
<feature type="compositionally biased region" description="Basic and acidic residues" evidence="7">
    <location>
        <begin position="275"/>
        <end position="303"/>
    </location>
</feature>
<dbReference type="SMR" id="A0A078G971"/>
<dbReference type="GO" id="GO:0005874">
    <property type="term" value="C:microtubule"/>
    <property type="evidence" value="ECO:0007669"/>
    <property type="project" value="UniProtKB-KW"/>
</dbReference>
<organism evidence="10 11">
    <name type="scientific">Brassica napus</name>
    <name type="common">Rape</name>
    <dbReference type="NCBI Taxonomy" id="3708"/>
    <lineage>
        <taxon>Eukaryota</taxon>
        <taxon>Viridiplantae</taxon>
        <taxon>Streptophyta</taxon>
        <taxon>Embryophyta</taxon>
        <taxon>Tracheophyta</taxon>
        <taxon>Spermatophyta</taxon>
        <taxon>Magnoliopsida</taxon>
        <taxon>eudicotyledons</taxon>
        <taxon>Gunneridae</taxon>
        <taxon>Pentapetalae</taxon>
        <taxon>rosids</taxon>
        <taxon>malvids</taxon>
        <taxon>Brassicales</taxon>
        <taxon>Brassicaceae</taxon>
        <taxon>Brassiceae</taxon>
        <taxon>Brassica</taxon>
    </lineage>
</organism>